<evidence type="ECO:0000256" key="1">
    <source>
        <dbReference type="ARBA" id="ARBA00022448"/>
    </source>
</evidence>
<keyword evidence="8" id="KW-0675">Receptor</keyword>
<evidence type="ECO:0000256" key="3">
    <source>
        <dbReference type="ARBA" id="ARBA00022692"/>
    </source>
</evidence>
<dbReference type="GeneID" id="101855558"/>
<keyword evidence="14" id="KW-1185">Reference proteome</keyword>
<protein>
    <submittedName>
        <fullName evidence="15">Neuronal acetylcholine receptor subunit beta-3-like</fullName>
    </submittedName>
</protein>
<dbReference type="InterPro" id="IPR036734">
    <property type="entry name" value="Neur_chan_lig-bd_sf"/>
</dbReference>
<organism evidence="14 15">
    <name type="scientific">Aplysia californica</name>
    <name type="common">California sea hare</name>
    <dbReference type="NCBI Taxonomy" id="6500"/>
    <lineage>
        <taxon>Eukaryota</taxon>
        <taxon>Metazoa</taxon>
        <taxon>Spiralia</taxon>
        <taxon>Lophotrochozoa</taxon>
        <taxon>Mollusca</taxon>
        <taxon>Gastropoda</taxon>
        <taxon>Heterobranchia</taxon>
        <taxon>Euthyneura</taxon>
        <taxon>Tectipleura</taxon>
        <taxon>Aplysiida</taxon>
        <taxon>Aplysioidea</taxon>
        <taxon>Aplysiidae</taxon>
        <taxon>Aplysia</taxon>
    </lineage>
</organism>
<dbReference type="SUPFAM" id="SSF63712">
    <property type="entry name" value="Nicotinic receptor ligand binding domain-like"/>
    <property type="match status" value="1"/>
</dbReference>
<keyword evidence="3 12" id="KW-0812">Transmembrane</keyword>
<evidence type="ECO:0000256" key="9">
    <source>
        <dbReference type="ARBA" id="ARBA00023286"/>
    </source>
</evidence>
<keyword evidence="1 12" id="KW-0813">Transport</keyword>
<reference evidence="15" key="1">
    <citation type="submission" date="2025-08" db="UniProtKB">
        <authorList>
            <consortium name="RefSeq"/>
        </authorList>
    </citation>
    <scope>IDENTIFICATION</scope>
</reference>
<accession>A0ABM0ZYU7</accession>
<evidence type="ECO:0000259" key="13">
    <source>
        <dbReference type="Pfam" id="PF02931"/>
    </source>
</evidence>
<keyword evidence="2" id="KW-1003">Cell membrane</keyword>
<evidence type="ECO:0000256" key="12">
    <source>
        <dbReference type="RuleBase" id="RU000687"/>
    </source>
</evidence>
<feature type="transmembrane region" description="Helical" evidence="12">
    <location>
        <begin position="350"/>
        <end position="375"/>
    </location>
</feature>
<evidence type="ECO:0000256" key="8">
    <source>
        <dbReference type="ARBA" id="ARBA00023170"/>
    </source>
</evidence>
<dbReference type="Pfam" id="PF02931">
    <property type="entry name" value="Neur_chan_LBD"/>
    <property type="match status" value="1"/>
</dbReference>
<dbReference type="RefSeq" id="XP_012937358.2">
    <property type="nucleotide sequence ID" value="XM_013081904.2"/>
</dbReference>
<keyword evidence="12" id="KW-0732">Signal</keyword>
<feature type="chain" id="PRO_5045012813" evidence="12">
    <location>
        <begin position="27"/>
        <end position="380"/>
    </location>
</feature>
<dbReference type="InterPro" id="IPR036719">
    <property type="entry name" value="Neuro-gated_channel_TM_sf"/>
</dbReference>
<feature type="domain" description="Neurotransmitter-gated ion-channel ligand-binding" evidence="13">
    <location>
        <begin position="34"/>
        <end position="237"/>
    </location>
</feature>
<evidence type="ECO:0000256" key="4">
    <source>
        <dbReference type="ARBA" id="ARBA00022989"/>
    </source>
</evidence>
<comment type="similarity">
    <text evidence="12">Belongs to the ligand-gated ion channel (TC 1.A.9) family.</text>
</comment>
<keyword evidence="5" id="KW-0770">Synapse</keyword>
<keyword evidence="4 12" id="KW-1133">Transmembrane helix</keyword>
<dbReference type="Gene3D" id="2.70.170.10">
    <property type="entry name" value="Neurotransmitter-gated ion-channel ligand-binding domain"/>
    <property type="match status" value="1"/>
</dbReference>
<dbReference type="InterPro" id="IPR002394">
    <property type="entry name" value="Nicotinic_acetylcholine_rcpt"/>
</dbReference>
<evidence type="ECO:0000256" key="11">
    <source>
        <dbReference type="ARBA" id="ARBA00034099"/>
    </source>
</evidence>
<proteinExistence type="inferred from homology"/>
<evidence type="ECO:0000256" key="10">
    <source>
        <dbReference type="ARBA" id="ARBA00023303"/>
    </source>
</evidence>
<dbReference type="PANTHER" id="PTHR18945">
    <property type="entry name" value="NEUROTRANSMITTER GATED ION CHANNEL"/>
    <property type="match status" value="1"/>
</dbReference>
<dbReference type="InterPro" id="IPR006202">
    <property type="entry name" value="Neur_chan_lig-bd"/>
</dbReference>
<dbReference type="Proteomes" id="UP000694888">
    <property type="component" value="Unplaced"/>
</dbReference>
<comment type="caution">
    <text evidence="12">Lacks conserved residue(s) required for the propagation of feature annotation.</text>
</comment>
<evidence type="ECO:0000313" key="14">
    <source>
        <dbReference type="Proteomes" id="UP000694888"/>
    </source>
</evidence>
<sequence length="380" mass="42560">MTPWGTILAALALLGLTTFLLPVAQASTKSEVYALYSMLFDANFYNKDVRPVDNSSKSLEIFVTYSLLSLVSVDEKSQTMTTNTILELEWNDEYLSWDPVNYGGIQSILAPQKKMWIPDITVGNSVKAVEELGYSNFPVRLWYEGYIIWSPTVLLTTSCDIVVTYYPFDTQICSIQFETVISDSEELDIFIDTTDPVKTARYSQDGSWILVASSAENLSDQSGKPAIKFSFLLKRRTTFFIVNIILPTSVLALYLTVLLGFSALSVVVTATILRLHHKPSTDKVGRRMSQLTMFLMRLTLMKQDDTQVHVHPYHKNSVAPSPGTDRISSPPKYAEPLTWQRVAEVLDWTCLLLFTCLVLLTTVTFMAILSIGGAINKPSL</sequence>
<dbReference type="InterPro" id="IPR006201">
    <property type="entry name" value="Neur_channel"/>
</dbReference>
<dbReference type="PRINTS" id="PR00254">
    <property type="entry name" value="NICOTINICR"/>
</dbReference>
<dbReference type="InterPro" id="IPR018000">
    <property type="entry name" value="Neurotransmitter_ion_chnl_CS"/>
</dbReference>
<evidence type="ECO:0000256" key="6">
    <source>
        <dbReference type="ARBA" id="ARBA00023065"/>
    </source>
</evidence>
<dbReference type="SUPFAM" id="SSF90112">
    <property type="entry name" value="Neurotransmitter-gated ion-channel transmembrane pore"/>
    <property type="match status" value="1"/>
</dbReference>
<gene>
    <name evidence="15" type="primary">LOC101855558</name>
</gene>
<comment type="subcellular location">
    <subcellularLocation>
        <location evidence="11">Synaptic cell membrane</location>
        <topology evidence="11">Multi-pass membrane protein</topology>
    </subcellularLocation>
</comment>
<name>A0ABM0ZYU7_APLCA</name>
<feature type="signal peptide" evidence="12">
    <location>
        <begin position="1"/>
        <end position="26"/>
    </location>
</feature>
<keyword evidence="9" id="KW-1071">Ligand-gated ion channel</keyword>
<keyword evidence="6 12" id="KW-0406">Ion transport</keyword>
<evidence type="ECO:0000256" key="2">
    <source>
        <dbReference type="ARBA" id="ARBA00022475"/>
    </source>
</evidence>
<evidence type="ECO:0000256" key="5">
    <source>
        <dbReference type="ARBA" id="ARBA00023018"/>
    </source>
</evidence>
<dbReference type="PROSITE" id="PS00236">
    <property type="entry name" value="NEUROTR_ION_CHANNEL"/>
    <property type="match status" value="1"/>
</dbReference>
<keyword evidence="10 12" id="KW-0407">Ion channel</keyword>
<keyword evidence="7 12" id="KW-0472">Membrane</keyword>
<dbReference type="PRINTS" id="PR00252">
    <property type="entry name" value="NRIONCHANNEL"/>
</dbReference>
<evidence type="ECO:0000313" key="15">
    <source>
        <dbReference type="RefSeq" id="XP_012937358.2"/>
    </source>
</evidence>
<dbReference type="CDD" id="cd18989">
    <property type="entry name" value="LGIC_ECD_cation"/>
    <property type="match status" value="1"/>
</dbReference>
<evidence type="ECO:0000256" key="7">
    <source>
        <dbReference type="ARBA" id="ARBA00023136"/>
    </source>
</evidence>